<keyword evidence="1" id="KW-0812">Transmembrane</keyword>
<gene>
    <name evidence="2" type="ORF">GKE01_18745</name>
</gene>
<sequence length="76" mass="8148">MKRTLIKVTVMGILLAGGIYLMEEKNTSLSDVALDNIEALAAGEGGTSMWFCRGTGSLDCPSGNKVKYIVDDYSLD</sequence>
<dbReference type="AlphaFoldDB" id="A0A6G1ZHP1"/>
<proteinExistence type="predicted"/>
<dbReference type="EMBL" id="WKLP01000030">
    <property type="protein sequence ID" value="MRY13484.1"/>
    <property type="molecule type" value="Genomic_DNA"/>
</dbReference>
<organism evidence="2">
    <name type="scientific">Parabacteroides goldsteinii</name>
    <dbReference type="NCBI Taxonomy" id="328812"/>
    <lineage>
        <taxon>Bacteria</taxon>
        <taxon>Pseudomonadati</taxon>
        <taxon>Bacteroidota</taxon>
        <taxon>Bacteroidia</taxon>
        <taxon>Bacteroidales</taxon>
        <taxon>Tannerellaceae</taxon>
        <taxon>Parabacteroides</taxon>
    </lineage>
</organism>
<name>A0A6G1ZHP1_9BACT</name>
<protein>
    <recommendedName>
        <fullName evidence="3">NVEALA protein</fullName>
    </recommendedName>
</protein>
<keyword evidence="1" id="KW-0472">Membrane</keyword>
<comment type="caution">
    <text evidence="2">The sequence shown here is derived from an EMBL/GenBank/DDBJ whole genome shotgun (WGS) entry which is preliminary data.</text>
</comment>
<dbReference type="InterPro" id="IPR025905">
    <property type="entry name" value="NVEALA"/>
</dbReference>
<dbReference type="Pfam" id="PF14055">
    <property type="entry name" value="NVEALA"/>
    <property type="match status" value="1"/>
</dbReference>
<accession>A0A6G1ZHP1</accession>
<keyword evidence="1" id="KW-1133">Transmembrane helix</keyword>
<reference evidence="2" key="1">
    <citation type="journal article" date="2019" name="Nat. Med.">
        <title>A library of human gut bacterial isolates paired with longitudinal multiomics data enables mechanistic microbiome research.</title>
        <authorList>
            <person name="Poyet M."/>
            <person name="Groussin M."/>
            <person name="Gibbons S.M."/>
            <person name="Avila-Pacheco J."/>
            <person name="Jiang X."/>
            <person name="Kearney S.M."/>
            <person name="Perrotta A.R."/>
            <person name="Berdy B."/>
            <person name="Zhao S."/>
            <person name="Lieberman T.D."/>
            <person name="Swanson P.K."/>
            <person name="Smith M."/>
            <person name="Roesemann S."/>
            <person name="Alexander J.E."/>
            <person name="Rich S.A."/>
            <person name="Livny J."/>
            <person name="Vlamakis H."/>
            <person name="Clish C."/>
            <person name="Bullock K."/>
            <person name="Deik A."/>
            <person name="Scott J."/>
            <person name="Pierce K.A."/>
            <person name="Xavier R.J."/>
            <person name="Alm E.J."/>
        </authorList>
    </citation>
    <scope>NUCLEOTIDE SEQUENCE</scope>
    <source>
        <strain evidence="2">BIOML-A4</strain>
    </source>
</reference>
<evidence type="ECO:0000313" key="2">
    <source>
        <dbReference type="EMBL" id="MRY13484.1"/>
    </source>
</evidence>
<dbReference type="RefSeq" id="WP_016213073.1">
    <property type="nucleotide sequence ID" value="NZ_CAJLDJ010000029.1"/>
</dbReference>
<evidence type="ECO:0008006" key="3">
    <source>
        <dbReference type="Google" id="ProtNLM"/>
    </source>
</evidence>
<evidence type="ECO:0000256" key="1">
    <source>
        <dbReference type="SAM" id="Phobius"/>
    </source>
</evidence>
<feature type="transmembrane region" description="Helical" evidence="1">
    <location>
        <begin position="5"/>
        <end position="22"/>
    </location>
</feature>